<dbReference type="InterPro" id="IPR018497">
    <property type="entry name" value="Peptidase_M13_C"/>
</dbReference>
<dbReference type="PANTHER" id="PTHR11733">
    <property type="entry name" value="ZINC METALLOPROTEASE FAMILY M13 NEPRILYSIN-RELATED"/>
    <property type="match status" value="1"/>
</dbReference>
<evidence type="ECO:0000259" key="10">
    <source>
        <dbReference type="Pfam" id="PF05649"/>
    </source>
</evidence>
<reference evidence="11 12" key="1">
    <citation type="submission" date="2019-03" db="EMBL/GenBank/DDBJ databases">
        <title>Genomic Encyclopedia of Type Strains, Phase IV (KMG-IV): sequencing the most valuable type-strain genomes for metagenomic binning, comparative biology and taxonomic classification.</title>
        <authorList>
            <person name="Goeker M."/>
        </authorList>
    </citation>
    <scope>NUCLEOTIDE SEQUENCE [LARGE SCALE GENOMIC DNA]</scope>
    <source>
        <strain evidence="11 12">DSM 21667</strain>
    </source>
</reference>
<dbReference type="SUPFAM" id="SSF55486">
    <property type="entry name" value="Metalloproteases ('zincins'), catalytic domain"/>
    <property type="match status" value="1"/>
</dbReference>
<dbReference type="InterPro" id="IPR008753">
    <property type="entry name" value="Peptidase_M13_N"/>
</dbReference>
<name>A0A4R6YX00_9GAMM</name>
<evidence type="ECO:0000256" key="3">
    <source>
        <dbReference type="ARBA" id="ARBA00022670"/>
    </source>
</evidence>
<evidence type="ECO:0000256" key="5">
    <source>
        <dbReference type="ARBA" id="ARBA00022801"/>
    </source>
</evidence>
<keyword evidence="3" id="KW-0645">Protease</keyword>
<comment type="caution">
    <text evidence="11">The sequence shown here is derived from an EMBL/GenBank/DDBJ whole genome shotgun (WGS) entry which is preliminary data.</text>
</comment>
<protein>
    <submittedName>
        <fullName evidence="11">Endothelin-converting enzyme/putative endopeptidase</fullName>
    </submittedName>
</protein>
<accession>A0A4R6YX00</accession>
<evidence type="ECO:0000313" key="11">
    <source>
        <dbReference type="EMBL" id="TDR43321.1"/>
    </source>
</evidence>
<evidence type="ECO:0000256" key="7">
    <source>
        <dbReference type="ARBA" id="ARBA00023049"/>
    </source>
</evidence>
<dbReference type="Gene3D" id="3.40.390.10">
    <property type="entry name" value="Collagenase (Catalytic Domain)"/>
    <property type="match status" value="1"/>
</dbReference>
<dbReference type="GO" id="GO:0016485">
    <property type="term" value="P:protein processing"/>
    <property type="evidence" value="ECO:0007669"/>
    <property type="project" value="TreeGrafter"/>
</dbReference>
<feature type="domain" description="Peptidase M13 N-terminal" evidence="10">
    <location>
        <begin position="57"/>
        <end position="432"/>
    </location>
</feature>
<dbReference type="InterPro" id="IPR024079">
    <property type="entry name" value="MetalloPept_cat_dom_sf"/>
</dbReference>
<keyword evidence="8" id="KW-0732">Signal</keyword>
<dbReference type="AlphaFoldDB" id="A0A4R6YX00"/>
<keyword evidence="4" id="KW-0479">Metal-binding</keyword>
<dbReference type="PROSITE" id="PS51885">
    <property type="entry name" value="NEPRILYSIN"/>
    <property type="match status" value="1"/>
</dbReference>
<feature type="domain" description="Peptidase M13 C-terminal" evidence="9">
    <location>
        <begin position="487"/>
        <end position="687"/>
    </location>
</feature>
<organism evidence="11 12">
    <name type="scientific">Tahibacter aquaticus</name>
    <dbReference type="NCBI Taxonomy" id="520092"/>
    <lineage>
        <taxon>Bacteria</taxon>
        <taxon>Pseudomonadati</taxon>
        <taxon>Pseudomonadota</taxon>
        <taxon>Gammaproteobacteria</taxon>
        <taxon>Lysobacterales</taxon>
        <taxon>Rhodanobacteraceae</taxon>
        <taxon>Tahibacter</taxon>
    </lineage>
</organism>
<sequence length="691" mass="75494">MPVSELLPAGLARRRLCASFLLLPLAAATRHVFAAAENLAVGGWGIDLANLSATVRPGDDFFAYVNEGWLRDTVRPTGYAQYGEMNAMFLRTENRIRDIVHNDLMQAPGSGKLADLYRSYVDVAAIDKAGLAPVRGDLDAILAIASHAQVAQRMAHPLSHTIVACYVFLDAGDTRRSRLHLDQQAASGRIVGLPHKRYYDTAGEPYASQRAAYAGYIAQTLARAGIADGAAHAATIVALETKLAGAQWNAQQLRDRQLNYRPMSFGELLKYAPGFPWKVFIEASGYPAVDALVLNTDTAIRDCAAIFAATPVATWRSYLAFHWLHNHAHLLPTVFQDASFGFYGTTLNGQKSRRSREDRGIQFVSQNLPELVGARYVAQFFSPADRAAVDAMAPFLKQALRNRIAGADWLDAATRTTALAKIDAMRLRLGYPDDLRDYAEVEIRPADPIGNLHRLKAAQIKQDAQYLAHPGRPYRWHLPPQSVDGSFSPQLNAVTFPAGLLQAPAFSASADSAVNFGAIGSVLGHEMAHAFDDQGSRFDDKGNLRDWWSPAARAAFDARADVLATQYSAFAPLPGAHLDGRRSLGENLSDLVGVSVALDAYRLYAAAKGVDTKAGRDGFSGEQRFFLGWAQLWRTQATESALRGEIDTAYHSPAKYRVNGVVRNLQAWYDAFGVDSQATLFLDASKRASVW</sequence>
<evidence type="ECO:0000256" key="6">
    <source>
        <dbReference type="ARBA" id="ARBA00022833"/>
    </source>
</evidence>
<dbReference type="InterPro" id="IPR042089">
    <property type="entry name" value="Peptidase_M13_dom_2"/>
</dbReference>
<gene>
    <name evidence="11" type="ORF">DFR29_107335</name>
</gene>
<comment type="similarity">
    <text evidence="2">Belongs to the peptidase M13 family.</text>
</comment>
<dbReference type="CDD" id="cd08662">
    <property type="entry name" value="M13"/>
    <property type="match status" value="1"/>
</dbReference>
<dbReference type="RefSeq" id="WP_166654082.1">
    <property type="nucleotide sequence ID" value="NZ_SNZH01000007.1"/>
</dbReference>
<dbReference type="PRINTS" id="PR00786">
    <property type="entry name" value="NEPRILYSIN"/>
</dbReference>
<dbReference type="GO" id="GO:0004222">
    <property type="term" value="F:metalloendopeptidase activity"/>
    <property type="evidence" value="ECO:0007669"/>
    <property type="project" value="InterPro"/>
</dbReference>
<comment type="cofactor">
    <cofactor evidence="1">
        <name>Zn(2+)</name>
        <dbReference type="ChEBI" id="CHEBI:29105"/>
    </cofactor>
</comment>
<evidence type="ECO:0000259" key="9">
    <source>
        <dbReference type="Pfam" id="PF01431"/>
    </source>
</evidence>
<dbReference type="Proteomes" id="UP000295293">
    <property type="component" value="Unassembled WGS sequence"/>
</dbReference>
<keyword evidence="12" id="KW-1185">Reference proteome</keyword>
<dbReference type="GO" id="GO:0046872">
    <property type="term" value="F:metal ion binding"/>
    <property type="evidence" value="ECO:0007669"/>
    <property type="project" value="UniProtKB-KW"/>
</dbReference>
<dbReference type="InterPro" id="IPR000718">
    <property type="entry name" value="Peptidase_M13"/>
</dbReference>
<dbReference type="EMBL" id="SNZH01000007">
    <property type="protein sequence ID" value="TDR43321.1"/>
    <property type="molecule type" value="Genomic_DNA"/>
</dbReference>
<evidence type="ECO:0000313" key="12">
    <source>
        <dbReference type="Proteomes" id="UP000295293"/>
    </source>
</evidence>
<proteinExistence type="inferred from homology"/>
<feature type="chain" id="PRO_5020960128" evidence="8">
    <location>
        <begin position="35"/>
        <end position="691"/>
    </location>
</feature>
<dbReference type="PANTHER" id="PTHR11733:SF167">
    <property type="entry name" value="FI17812P1-RELATED"/>
    <property type="match status" value="1"/>
</dbReference>
<evidence type="ECO:0000256" key="8">
    <source>
        <dbReference type="SAM" id="SignalP"/>
    </source>
</evidence>
<dbReference type="Pfam" id="PF01431">
    <property type="entry name" value="Peptidase_M13"/>
    <property type="match status" value="1"/>
</dbReference>
<keyword evidence="5" id="KW-0378">Hydrolase</keyword>
<keyword evidence="6" id="KW-0862">Zinc</keyword>
<evidence type="ECO:0000256" key="4">
    <source>
        <dbReference type="ARBA" id="ARBA00022723"/>
    </source>
</evidence>
<feature type="signal peptide" evidence="8">
    <location>
        <begin position="1"/>
        <end position="34"/>
    </location>
</feature>
<evidence type="ECO:0000256" key="1">
    <source>
        <dbReference type="ARBA" id="ARBA00001947"/>
    </source>
</evidence>
<evidence type="ECO:0000256" key="2">
    <source>
        <dbReference type="ARBA" id="ARBA00007357"/>
    </source>
</evidence>
<dbReference type="Gene3D" id="1.10.1380.10">
    <property type="entry name" value="Neutral endopeptidase , domain2"/>
    <property type="match status" value="1"/>
</dbReference>
<keyword evidence="7" id="KW-0482">Metalloprotease</keyword>
<dbReference type="GO" id="GO:0005886">
    <property type="term" value="C:plasma membrane"/>
    <property type="evidence" value="ECO:0007669"/>
    <property type="project" value="TreeGrafter"/>
</dbReference>
<dbReference type="Pfam" id="PF05649">
    <property type="entry name" value="Peptidase_M13_N"/>
    <property type="match status" value="1"/>
</dbReference>